<evidence type="ECO:0000256" key="3">
    <source>
        <dbReference type="ARBA" id="ARBA00022702"/>
    </source>
</evidence>
<dbReference type="RefSeq" id="XP_022251433.1">
    <property type="nucleotide sequence ID" value="XM_022395725.1"/>
</dbReference>
<protein>
    <submittedName>
        <fullName evidence="8">Uncharacterized protein LOC111087796</fullName>
    </submittedName>
</protein>
<reference evidence="8" key="1">
    <citation type="submission" date="2025-08" db="UniProtKB">
        <authorList>
            <consortium name="RefSeq"/>
        </authorList>
    </citation>
    <scope>IDENTIFICATION</scope>
    <source>
        <tissue evidence="8">Muscle</tissue>
    </source>
</reference>
<organism evidence="7 8">
    <name type="scientific">Limulus polyphemus</name>
    <name type="common">Atlantic horseshoe crab</name>
    <dbReference type="NCBI Taxonomy" id="6850"/>
    <lineage>
        <taxon>Eukaryota</taxon>
        <taxon>Metazoa</taxon>
        <taxon>Ecdysozoa</taxon>
        <taxon>Arthropoda</taxon>
        <taxon>Chelicerata</taxon>
        <taxon>Merostomata</taxon>
        <taxon>Xiphosura</taxon>
        <taxon>Limulidae</taxon>
        <taxon>Limulus</taxon>
    </lineage>
</organism>
<dbReference type="SMART" id="SM00039">
    <property type="entry name" value="CRF"/>
    <property type="match status" value="1"/>
</dbReference>
<evidence type="ECO:0000256" key="2">
    <source>
        <dbReference type="ARBA" id="ARBA00022525"/>
    </source>
</evidence>
<dbReference type="Proteomes" id="UP000694941">
    <property type="component" value="Unplaced"/>
</dbReference>
<feature type="compositionally biased region" description="Polar residues" evidence="4">
    <location>
        <begin position="157"/>
        <end position="171"/>
    </location>
</feature>
<evidence type="ECO:0000313" key="8">
    <source>
        <dbReference type="RefSeq" id="XP_022251433.1"/>
    </source>
</evidence>
<sequence>MMIDHRFLLTVLAMILMLPTCTVCGTMFQNEYQSIPKDNIHYQEGLNTQSLDSHIGYNSQKNGHTNGHGEEVDNIPKARRLVLDLLIRTLAQEARARNERPNFLNNQDTEGEDEYRLEDFTKSVQASKGTQQEKKASGTKADGPPKQGKKSKAAIRNGNTITSKRGNRPSLSIVSPLDVLSQRLMLEMARRKMKQSRHQITANAEFLKTLGKRNLFIHKNM</sequence>
<evidence type="ECO:0000259" key="6">
    <source>
        <dbReference type="SMART" id="SM00039"/>
    </source>
</evidence>
<accession>A0ABM1T6C7</accession>
<proteinExistence type="predicted"/>
<comment type="subcellular location">
    <subcellularLocation>
        <location evidence="1">Secreted</location>
    </subcellularLocation>
</comment>
<feature type="signal peptide" evidence="5">
    <location>
        <begin position="1"/>
        <end position="24"/>
    </location>
</feature>
<evidence type="ECO:0000256" key="5">
    <source>
        <dbReference type="SAM" id="SignalP"/>
    </source>
</evidence>
<dbReference type="InterPro" id="IPR000187">
    <property type="entry name" value="CRF"/>
</dbReference>
<dbReference type="GeneID" id="111087796"/>
<evidence type="ECO:0000313" key="7">
    <source>
        <dbReference type="Proteomes" id="UP000694941"/>
    </source>
</evidence>
<gene>
    <name evidence="8" type="primary">LOC111087796</name>
</gene>
<feature type="region of interest" description="Disordered" evidence="4">
    <location>
        <begin position="123"/>
        <end position="171"/>
    </location>
</feature>
<feature type="chain" id="PRO_5045468616" evidence="5">
    <location>
        <begin position="25"/>
        <end position="221"/>
    </location>
</feature>
<feature type="domain" description="Corticotropin-releasing factor" evidence="6">
    <location>
        <begin position="167"/>
        <end position="210"/>
    </location>
</feature>
<evidence type="ECO:0000256" key="4">
    <source>
        <dbReference type="SAM" id="MobiDB-lite"/>
    </source>
</evidence>
<keyword evidence="7" id="KW-1185">Reference proteome</keyword>
<keyword evidence="2" id="KW-0964">Secreted</keyword>
<name>A0ABM1T6C7_LIMPO</name>
<dbReference type="Pfam" id="PF00473">
    <property type="entry name" value="CRF"/>
    <property type="match status" value="1"/>
</dbReference>
<keyword evidence="5" id="KW-0732">Signal</keyword>
<evidence type="ECO:0000256" key="1">
    <source>
        <dbReference type="ARBA" id="ARBA00004613"/>
    </source>
</evidence>
<keyword evidence="3" id="KW-0372">Hormone</keyword>